<dbReference type="Gene3D" id="3.40.50.720">
    <property type="entry name" value="NAD(P)-binding Rossmann-like Domain"/>
    <property type="match status" value="1"/>
</dbReference>
<organism evidence="1">
    <name type="scientific">uncultured Leptolyngbya sp</name>
    <dbReference type="NCBI Taxonomy" id="332963"/>
    <lineage>
        <taxon>Bacteria</taxon>
        <taxon>Bacillati</taxon>
        <taxon>Cyanobacteriota</taxon>
        <taxon>Cyanophyceae</taxon>
        <taxon>Leptolyngbyales</taxon>
        <taxon>Leptolyngbyaceae</taxon>
        <taxon>Leptolyngbya group</taxon>
        <taxon>Leptolyngbya</taxon>
        <taxon>environmental samples</taxon>
    </lineage>
</organism>
<dbReference type="AlphaFoldDB" id="A0A6J4NCJ9"/>
<accession>A0A6J4NCJ9</accession>
<protein>
    <recommendedName>
        <fullName evidence="2">3-oxoacyl-[acyl-carrier-protein] reductase</fullName>
    </recommendedName>
</protein>
<evidence type="ECO:0008006" key="2">
    <source>
        <dbReference type="Google" id="ProtNLM"/>
    </source>
</evidence>
<dbReference type="EMBL" id="CADCTY010001634">
    <property type="protein sequence ID" value="CAA9379033.1"/>
    <property type="molecule type" value="Genomic_DNA"/>
</dbReference>
<sequence>MTEASRSAIVTGASRGIGAAVAERLARDGIAGHVLDMGICRSNCSTKFIAVDEQANHNIVQPDRFGEANRFSS</sequence>
<name>A0A6J4NCJ9_9CYAN</name>
<gene>
    <name evidence="1" type="ORF">AVDCRST_MAG94-4755</name>
</gene>
<evidence type="ECO:0000313" key="1">
    <source>
        <dbReference type="EMBL" id="CAA9379033.1"/>
    </source>
</evidence>
<dbReference type="SUPFAM" id="SSF51735">
    <property type="entry name" value="NAD(P)-binding Rossmann-fold domains"/>
    <property type="match status" value="1"/>
</dbReference>
<proteinExistence type="predicted"/>
<dbReference type="InterPro" id="IPR036291">
    <property type="entry name" value="NAD(P)-bd_dom_sf"/>
</dbReference>
<reference evidence="1" key="1">
    <citation type="submission" date="2020-02" db="EMBL/GenBank/DDBJ databases">
        <authorList>
            <person name="Meier V. D."/>
        </authorList>
    </citation>
    <scope>NUCLEOTIDE SEQUENCE</scope>
    <source>
        <strain evidence="1">AVDCRST_MAG94</strain>
    </source>
</reference>